<organism evidence="4 5">
    <name type="scientific">Agaribacillus aureus</name>
    <dbReference type="NCBI Taxonomy" id="3051825"/>
    <lineage>
        <taxon>Bacteria</taxon>
        <taxon>Pseudomonadati</taxon>
        <taxon>Bacteroidota</taxon>
        <taxon>Cytophagia</taxon>
        <taxon>Cytophagales</taxon>
        <taxon>Splendidivirgaceae</taxon>
        <taxon>Agaribacillus</taxon>
    </lineage>
</organism>
<dbReference type="PANTHER" id="PTHR43546">
    <property type="entry name" value="UPF0173 METAL-DEPENDENT HYDROLASE MJ1163-RELATED"/>
    <property type="match status" value="1"/>
</dbReference>
<keyword evidence="1 2" id="KW-0378">Hydrolase</keyword>
<accession>A0ABT8L8H5</accession>
<dbReference type="Gene3D" id="3.60.15.10">
    <property type="entry name" value="Ribonuclease Z/Hydroxyacylglutathione hydrolase-like"/>
    <property type="match status" value="1"/>
</dbReference>
<sequence>MKLTYFGHACFLIEIEKIRVLFDPFIKENPLAADIDVDSIEADYILVSHGHGDHVSEVEKVYANTKAYLISTYEVVTWFQKKGIENFHPLNHGGKISLDFGTVKMVNAVHSSSMPDGSYGGNPAGFVIETKETTFYFAGDTALHQDMKQIAEAYKLDFAILPIGDTFTMGVDDALIAADYVGTDWIIGAHYNTFPIININQEEAIAKAVNQNKKLQLLTIGETIAI</sequence>
<proteinExistence type="inferred from homology"/>
<dbReference type="Pfam" id="PF13483">
    <property type="entry name" value="Lactamase_B_3"/>
    <property type="match status" value="1"/>
</dbReference>
<dbReference type="SMART" id="SM00849">
    <property type="entry name" value="Lactamase_B"/>
    <property type="match status" value="1"/>
</dbReference>
<reference evidence="4" key="1">
    <citation type="submission" date="2023-06" db="EMBL/GenBank/DDBJ databases">
        <title>Genomic of Agaribacillus aureum.</title>
        <authorList>
            <person name="Wang G."/>
        </authorList>
    </citation>
    <scope>NUCLEOTIDE SEQUENCE</scope>
    <source>
        <strain evidence="4">BMA12</strain>
    </source>
</reference>
<name>A0ABT8L8H5_9BACT</name>
<protein>
    <recommendedName>
        <fullName evidence="2">UPF0173 metal-dependent hydrolase QQ020_18445</fullName>
    </recommendedName>
</protein>
<dbReference type="InterPro" id="IPR050114">
    <property type="entry name" value="UPF0173_UPF0282_UlaG_hydrolase"/>
</dbReference>
<evidence type="ECO:0000313" key="5">
    <source>
        <dbReference type="Proteomes" id="UP001172083"/>
    </source>
</evidence>
<dbReference type="PANTHER" id="PTHR43546:SF3">
    <property type="entry name" value="UPF0173 METAL-DEPENDENT HYDROLASE MJ1163"/>
    <property type="match status" value="1"/>
</dbReference>
<comment type="caution">
    <text evidence="4">The sequence shown here is derived from an EMBL/GenBank/DDBJ whole genome shotgun (WGS) entry which is preliminary data.</text>
</comment>
<dbReference type="GO" id="GO:0016787">
    <property type="term" value="F:hydrolase activity"/>
    <property type="evidence" value="ECO:0007669"/>
    <property type="project" value="UniProtKB-KW"/>
</dbReference>
<dbReference type="RefSeq" id="WP_346759399.1">
    <property type="nucleotide sequence ID" value="NZ_JAUJEB010000004.1"/>
</dbReference>
<dbReference type="SUPFAM" id="SSF56281">
    <property type="entry name" value="Metallo-hydrolase/oxidoreductase"/>
    <property type="match status" value="1"/>
</dbReference>
<gene>
    <name evidence="4" type="ORF">QQ020_18445</name>
</gene>
<evidence type="ECO:0000256" key="1">
    <source>
        <dbReference type="ARBA" id="ARBA00022801"/>
    </source>
</evidence>
<dbReference type="NCBIfam" id="NF001911">
    <property type="entry name" value="PRK00685.1"/>
    <property type="match status" value="1"/>
</dbReference>
<dbReference type="HAMAP" id="MF_00457">
    <property type="entry name" value="UPF0173"/>
    <property type="match status" value="1"/>
</dbReference>
<dbReference type="EMBL" id="JAUJEB010000004">
    <property type="protein sequence ID" value="MDN5214062.1"/>
    <property type="molecule type" value="Genomic_DNA"/>
</dbReference>
<dbReference type="InterPro" id="IPR022877">
    <property type="entry name" value="UPF0173"/>
</dbReference>
<dbReference type="InterPro" id="IPR036866">
    <property type="entry name" value="RibonucZ/Hydroxyglut_hydro"/>
</dbReference>
<keyword evidence="5" id="KW-1185">Reference proteome</keyword>
<evidence type="ECO:0000313" key="4">
    <source>
        <dbReference type="EMBL" id="MDN5214062.1"/>
    </source>
</evidence>
<dbReference type="Proteomes" id="UP001172083">
    <property type="component" value="Unassembled WGS sequence"/>
</dbReference>
<comment type="similarity">
    <text evidence="2">Belongs to the UPF0173 family.</text>
</comment>
<feature type="domain" description="Metallo-beta-lactamase" evidence="3">
    <location>
        <begin position="7"/>
        <end position="190"/>
    </location>
</feature>
<evidence type="ECO:0000259" key="3">
    <source>
        <dbReference type="SMART" id="SM00849"/>
    </source>
</evidence>
<evidence type="ECO:0000256" key="2">
    <source>
        <dbReference type="HAMAP-Rule" id="MF_00457"/>
    </source>
</evidence>
<dbReference type="InterPro" id="IPR001279">
    <property type="entry name" value="Metallo-B-lactamas"/>
</dbReference>